<evidence type="ECO:0000313" key="2">
    <source>
        <dbReference type="EMBL" id="EQD36677.1"/>
    </source>
</evidence>
<dbReference type="InterPro" id="IPR004143">
    <property type="entry name" value="BPL_LPL_catalytic"/>
</dbReference>
<dbReference type="Pfam" id="PF21948">
    <property type="entry name" value="LplA-B_cat"/>
    <property type="match status" value="1"/>
</dbReference>
<dbReference type="EMBL" id="AUZY01010931">
    <property type="protein sequence ID" value="EQD36677.1"/>
    <property type="molecule type" value="Genomic_DNA"/>
</dbReference>
<dbReference type="InterPro" id="IPR045864">
    <property type="entry name" value="aa-tRNA-synth_II/BPL/LPL"/>
</dbReference>
<protein>
    <submittedName>
        <fullName evidence="2">Lipoic acid synthetase</fullName>
    </submittedName>
</protein>
<evidence type="ECO:0000259" key="1">
    <source>
        <dbReference type="PROSITE" id="PS51733"/>
    </source>
</evidence>
<dbReference type="PANTHER" id="PTHR10993">
    <property type="entry name" value="OCTANOYLTRANSFERASE"/>
    <property type="match status" value="1"/>
</dbReference>
<feature type="domain" description="BPL/LPL catalytic" evidence="1">
    <location>
        <begin position="1"/>
        <end position="96"/>
    </location>
</feature>
<feature type="non-terminal residue" evidence="2">
    <location>
        <position position="158"/>
    </location>
</feature>
<dbReference type="SUPFAM" id="SSF55681">
    <property type="entry name" value="Class II aaRS and biotin synthetases"/>
    <property type="match status" value="1"/>
</dbReference>
<reference evidence="2" key="2">
    <citation type="journal article" date="2014" name="ISME J.">
        <title>Microbial stratification in low pH oxic and suboxic macroscopic growths along an acid mine drainage.</title>
        <authorList>
            <person name="Mendez-Garcia C."/>
            <person name="Mesa V."/>
            <person name="Sprenger R.R."/>
            <person name="Richter M."/>
            <person name="Diez M.S."/>
            <person name="Solano J."/>
            <person name="Bargiela R."/>
            <person name="Golyshina O.V."/>
            <person name="Manteca A."/>
            <person name="Ramos J.L."/>
            <person name="Gallego J.R."/>
            <person name="Llorente I."/>
            <person name="Martins Dos Santos V.A."/>
            <person name="Jensen O.N."/>
            <person name="Pelaez A.I."/>
            <person name="Sanchez J."/>
            <person name="Ferrer M."/>
        </authorList>
    </citation>
    <scope>NUCLEOTIDE SEQUENCE</scope>
</reference>
<dbReference type="AlphaFoldDB" id="T0YXK9"/>
<organism evidence="2">
    <name type="scientific">mine drainage metagenome</name>
    <dbReference type="NCBI Taxonomy" id="410659"/>
    <lineage>
        <taxon>unclassified sequences</taxon>
        <taxon>metagenomes</taxon>
        <taxon>ecological metagenomes</taxon>
    </lineage>
</organism>
<dbReference type="GO" id="GO:0033819">
    <property type="term" value="F:lipoyl(octanoyl) transferase activity"/>
    <property type="evidence" value="ECO:0007669"/>
    <property type="project" value="TreeGrafter"/>
</dbReference>
<proteinExistence type="predicted"/>
<comment type="caution">
    <text evidence="2">The sequence shown here is derived from an EMBL/GenBank/DDBJ whole genome shotgun (WGS) entry which is preliminary data.</text>
</comment>
<name>T0YXK9_9ZZZZ</name>
<dbReference type="PANTHER" id="PTHR10993:SF7">
    <property type="entry name" value="LIPOYLTRANSFERASE 2, MITOCHONDRIAL-RELATED"/>
    <property type="match status" value="1"/>
</dbReference>
<dbReference type="Gene3D" id="3.30.930.10">
    <property type="entry name" value="Bira Bifunctional Protein, Domain 2"/>
    <property type="match status" value="1"/>
</dbReference>
<reference evidence="2" key="1">
    <citation type="submission" date="2013-08" db="EMBL/GenBank/DDBJ databases">
        <authorList>
            <person name="Mendez C."/>
            <person name="Richter M."/>
            <person name="Ferrer M."/>
            <person name="Sanchez J."/>
        </authorList>
    </citation>
    <scope>NUCLEOTIDE SEQUENCE</scope>
</reference>
<dbReference type="GO" id="GO:0009249">
    <property type="term" value="P:protein lipoylation"/>
    <property type="evidence" value="ECO:0007669"/>
    <property type="project" value="TreeGrafter"/>
</dbReference>
<feature type="non-terminal residue" evidence="2">
    <location>
        <position position="1"/>
    </location>
</feature>
<accession>T0YXK9</accession>
<gene>
    <name evidence="2" type="ORF">B1B_16429</name>
</gene>
<sequence length="158" mass="17077">LRNRSRPPVGSCTGWWVGKRPPRKICSVGARVQRGRTLHGLALNVSTDLARFDPIVPCGIAGASTTSMRAEGIDVAMEEAVAAVVRLAGGIWGNGEVDFCSVGWREHAGVAVGGRQGRQIQAIAIPLLRKPPWMRVRAEMGTEFAALKQKLRRLDLVT</sequence>
<dbReference type="PROSITE" id="PS51733">
    <property type="entry name" value="BPL_LPL_CATALYTIC"/>
    <property type="match status" value="1"/>
</dbReference>